<feature type="transmembrane region" description="Helical" evidence="2">
    <location>
        <begin position="575"/>
        <end position="593"/>
    </location>
</feature>
<protein>
    <recommendedName>
        <fullName evidence="3">HPP transmembrane region domain-containing protein</fullName>
    </recommendedName>
</protein>
<keyword evidence="2" id="KW-0812">Transmembrane</keyword>
<feature type="region of interest" description="Disordered" evidence="1">
    <location>
        <begin position="1"/>
        <end position="80"/>
    </location>
</feature>
<dbReference type="InterPro" id="IPR058581">
    <property type="entry name" value="TM_HPP"/>
</dbReference>
<dbReference type="Pfam" id="PF04982">
    <property type="entry name" value="TM_HPP"/>
    <property type="match status" value="1"/>
</dbReference>
<keyword evidence="2" id="KW-1133">Transmembrane helix</keyword>
<dbReference type="PANTHER" id="PTHR33741:SF5">
    <property type="entry name" value="TRANSMEMBRANE PROTEIN DDB_G0269096-RELATED"/>
    <property type="match status" value="1"/>
</dbReference>
<feature type="domain" description="HPP transmembrane region" evidence="3">
    <location>
        <begin position="567"/>
        <end position="727"/>
    </location>
</feature>
<sequence length="752" mass="82183">MTTPRRKEDDNQHGTLSIEEIAAEAHKHRPHLNRHRTSPVEACAAEPPSVARSKDPPIKTALSQRQQQSRPQQEDPPHFSVLEEHDDYDDDLLHRAVADAGRWAYGTVLVEVWVKHKTSLIRPTSGWWLDPVYHSQPCDKLTCQICRLTDATRPDYERPTALVPGEGLPGVLWAELAGTSRGTRVVLTNNGRNISSTGKNTGLFGRILQQHQDKCPPEDSVGGSSGHMDSNRSPNFWNTSFRASFRSGGGGPSMVPLGKRRGHRRAATSTDDFVSAVAMGSAEGEQGRKQPQLSTGKVSRGKMSIGNFWASLNDQQCSAQNNFREPDSCLNLSGKPARAHRRSVTTLDDAVFSAAVADEELRELKEVPVALPSVAWRDVKSLAADPDQPWNPRLQLLSSCNLGWAAAVPLRRRPGQEAYGLVIYMARSDVDGSRLRCAVNEAYLTCAAELIGSALLLRGPRHAAVQARHAELSQSLQRVRHRIISLLRSGHNLYDIVNGANTAGTTPIAPDSSENMDPNSLHPDVYHLIFQNPSVLAVYLTQKVSWIRSKVLTTLVKTKGGAVQPPPPFSWRQTFVTFTGVFFTISAMTWLNTRLVENHGGDTTLLLGPFGALVTLLYGLSAAPASQPRNAILGQAVAVGVVLLLPYIPRWQEMSLEWRAALSTATAVSAMVRLGLTHPPAGASALLFALGPDRWEASHLAVLLSANLIAIGMATFLNNLSDRRQYPTFWGLAPLHPALSCFRGKPTIDNLL</sequence>
<gene>
    <name evidence="4" type="ORF">ACOF00016_LOCUS10516</name>
</gene>
<evidence type="ECO:0000256" key="2">
    <source>
        <dbReference type="SAM" id="Phobius"/>
    </source>
</evidence>
<evidence type="ECO:0000313" key="4">
    <source>
        <dbReference type="EMBL" id="CAE0413258.1"/>
    </source>
</evidence>
<feature type="region of interest" description="Disordered" evidence="1">
    <location>
        <begin position="280"/>
        <end position="299"/>
    </location>
</feature>
<feature type="transmembrane region" description="Helical" evidence="2">
    <location>
        <begin position="660"/>
        <end position="677"/>
    </location>
</feature>
<feature type="transmembrane region" description="Helical" evidence="2">
    <location>
        <begin position="631"/>
        <end position="648"/>
    </location>
</feature>
<accession>A0A7S3P8M9</accession>
<feature type="transmembrane region" description="Helical" evidence="2">
    <location>
        <begin position="697"/>
        <end position="717"/>
    </location>
</feature>
<dbReference type="EMBL" id="HBIM01012892">
    <property type="protein sequence ID" value="CAE0413258.1"/>
    <property type="molecule type" value="Transcribed_RNA"/>
</dbReference>
<feature type="region of interest" description="Disordered" evidence="1">
    <location>
        <begin position="247"/>
        <end position="268"/>
    </location>
</feature>
<feature type="compositionally biased region" description="Basic and acidic residues" evidence="1">
    <location>
        <begin position="1"/>
        <end position="12"/>
    </location>
</feature>
<dbReference type="InterPro" id="IPR007065">
    <property type="entry name" value="HPP"/>
</dbReference>
<reference evidence="4" key="1">
    <citation type="submission" date="2021-01" db="EMBL/GenBank/DDBJ databases">
        <authorList>
            <person name="Corre E."/>
            <person name="Pelletier E."/>
            <person name="Niang G."/>
            <person name="Scheremetjew M."/>
            <person name="Finn R."/>
            <person name="Kale V."/>
            <person name="Holt S."/>
            <person name="Cochrane G."/>
            <person name="Meng A."/>
            <person name="Brown T."/>
            <person name="Cohen L."/>
        </authorList>
    </citation>
    <scope>NUCLEOTIDE SEQUENCE</scope>
    <source>
        <strain evidence="4">CCMP127</strain>
    </source>
</reference>
<feature type="compositionally biased region" description="Basic residues" evidence="1">
    <location>
        <begin position="26"/>
        <end position="37"/>
    </location>
</feature>
<proteinExistence type="predicted"/>
<dbReference type="PANTHER" id="PTHR33741">
    <property type="entry name" value="TRANSMEMBRANE PROTEIN DDB_G0269096-RELATED"/>
    <property type="match status" value="1"/>
</dbReference>
<keyword evidence="2" id="KW-0472">Membrane</keyword>
<feature type="transmembrane region" description="Helical" evidence="2">
    <location>
        <begin position="605"/>
        <end position="625"/>
    </location>
</feature>
<organism evidence="4">
    <name type="scientific">Amphora coffeiformis</name>
    <dbReference type="NCBI Taxonomy" id="265554"/>
    <lineage>
        <taxon>Eukaryota</taxon>
        <taxon>Sar</taxon>
        <taxon>Stramenopiles</taxon>
        <taxon>Ochrophyta</taxon>
        <taxon>Bacillariophyta</taxon>
        <taxon>Bacillariophyceae</taxon>
        <taxon>Bacillariophycidae</taxon>
        <taxon>Thalassiophysales</taxon>
        <taxon>Catenulaceae</taxon>
        <taxon>Amphora</taxon>
    </lineage>
</organism>
<name>A0A7S3P8M9_9STRA</name>
<evidence type="ECO:0000256" key="1">
    <source>
        <dbReference type="SAM" id="MobiDB-lite"/>
    </source>
</evidence>
<evidence type="ECO:0000259" key="3">
    <source>
        <dbReference type="Pfam" id="PF04982"/>
    </source>
</evidence>
<dbReference type="AlphaFoldDB" id="A0A7S3P8M9"/>